<evidence type="ECO:0000313" key="1">
    <source>
        <dbReference type="EMBL" id="TWU56915.1"/>
    </source>
</evidence>
<dbReference type="Proteomes" id="UP000318288">
    <property type="component" value="Unassembled WGS sequence"/>
</dbReference>
<name>A0A5C6F6N3_9BACT</name>
<sequence>MTFARSLIVVFLVAITAIASGQSVADRIWVQPLPRIRTQSNWYPRAIETIDGRIVDFDNEKMRIVIEGDEVETLIAASRVIWVQPGEVSAVQKAAIENFDAKRYAEALQALPGLLKERPPVWRQQWLTMMAANASRETLRGDIAIELVSQIDRRGLPPLVTAWFPIAWQNGSQPAAIVQAAQKRLQDDSPAVRLVAASWLLSSADRSDASSVLNLLAGQTDRPEIASLARCVLWRTATPPEVAASVDKWQQELNQLPMVLQTGPMTGLADKFESAGQIEAAKVLRLQLELTPIHPSPLVPSSK</sequence>
<proteinExistence type="predicted"/>
<gene>
    <name evidence="1" type="ORF">Poly51_28330</name>
</gene>
<protein>
    <submittedName>
        <fullName evidence="1">Uncharacterized protein</fullName>
    </submittedName>
</protein>
<reference evidence="1 2" key="1">
    <citation type="submission" date="2019-02" db="EMBL/GenBank/DDBJ databases">
        <title>Deep-cultivation of Planctomycetes and their phenomic and genomic characterization uncovers novel biology.</title>
        <authorList>
            <person name="Wiegand S."/>
            <person name="Jogler M."/>
            <person name="Boedeker C."/>
            <person name="Pinto D."/>
            <person name="Vollmers J."/>
            <person name="Rivas-Marin E."/>
            <person name="Kohn T."/>
            <person name="Peeters S.H."/>
            <person name="Heuer A."/>
            <person name="Rast P."/>
            <person name="Oberbeckmann S."/>
            <person name="Bunk B."/>
            <person name="Jeske O."/>
            <person name="Meyerdierks A."/>
            <person name="Storesund J.E."/>
            <person name="Kallscheuer N."/>
            <person name="Luecker S."/>
            <person name="Lage O.M."/>
            <person name="Pohl T."/>
            <person name="Merkel B.J."/>
            <person name="Hornburger P."/>
            <person name="Mueller R.-W."/>
            <person name="Bruemmer F."/>
            <person name="Labrenz M."/>
            <person name="Spormann A.M."/>
            <person name="Op Den Camp H."/>
            <person name="Overmann J."/>
            <person name="Amann R."/>
            <person name="Jetten M.S.M."/>
            <person name="Mascher T."/>
            <person name="Medema M.H."/>
            <person name="Devos D.P."/>
            <person name="Kaster A.-K."/>
            <person name="Ovreas L."/>
            <person name="Rohde M."/>
            <person name="Galperin M.Y."/>
            <person name="Jogler C."/>
        </authorList>
    </citation>
    <scope>NUCLEOTIDE SEQUENCE [LARGE SCALE GENOMIC DNA]</scope>
    <source>
        <strain evidence="1 2">Poly51</strain>
    </source>
</reference>
<comment type="caution">
    <text evidence="1">The sequence shown here is derived from an EMBL/GenBank/DDBJ whole genome shotgun (WGS) entry which is preliminary data.</text>
</comment>
<dbReference type="AlphaFoldDB" id="A0A5C6F6N3"/>
<organism evidence="1 2">
    <name type="scientific">Rubripirellula tenax</name>
    <dbReference type="NCBI Taxonomy" id="2528015"/>
    <lineage>
        <taxon>Bacteria</taxon>
        <taxon>Pseudomonadati</taxon>
        <taxon>Planctomycetota</taxon>
        <taxon>Planctomycetia</taxon>
        <taxon>Pirellulales</taxon>
        <taxon>Pirellulaceae</taxon>
        <taxon>Rubripirellula</taxon>
    </lineage>
</organism>
<accession>A0A5C6F6N3</accession>
<dbReference type="OrthoDB" id="266772at2"/>
<dbReference type="EMBL" id="SJPW01000003">
    <property type="protein sequence ID" value="TWU56915.1"/>
    <property type="molecule type" value="Genomic_DNA"/>
</dbReference>
<dbReference type="RefSeq" id="WP_146458316.1">
    <property type="nucleotide sequence ID" value="NZ_SJPW01000003.1"/>
</dbReference>
<keyword evidence="2" id="KW-1185">Reference proteome</keyword>
<evidence type="ECO:0000313" key="2">
    <source>
        <dbReference type="Proteomes" id="UP000318288"/>
    </source>
</evidence>